<dbReference type="Proteomes" id="UP001148737">
    <property type="component" value="Unassembled WGS sequence"/>
</dbReference>
<dbReference type="EMBL" id="JANAKD010000471">
    <property type="protein sequence ID" value="KAJ3493592.1"/>
    <property type="molecule type" value="Genomic_DNA"/>
</dbReference>
<evidence type="ECO:0000313" key="1">
    <source>
        <dbReference type="EMBL" id="KAJ3493592.1"/>
    </source>
</evidence>
<accession>A0ACC1QXB2</accession>
<organism evidence="1 2">
    <name type="scientific">Lecanicillium saksenae</name>
    <dbReference type="NCBI Taxonomy" id="468837"/>
    <lineage>
        <taxon>Eukaryota</taxon>
        <taxon>Fungi</taxon>
        <taxon>Dikarya</taxon>
        <taxon>Ascomycota</taxon>
        <taxon>Pezizomycotina</taxon>
        <taxon>Sordariomycetes</taxon>
        <taxon>Hypocreomycetidae</taxon>
        <taxon>Hypocreales</taxon>
        <taxon>Cordycipitaceae</taxon>
        <taxon>Lecanicillium</taxon>
    </lineage>
</organism>
<comment type="caution">
    <text evidence="1">The sequence shown here is derived from an EMBL/GenBank/DDBJ whole genome shotgun (WGS) entry which is preliminary data.</text>
</comment>
<sequence>MWPLGRSSGCLHTRKRDRVDTTALANGIANINMIPFDIDFLSISDHSAQSTIAKYSTSKWEIGVAVYEDNEQFDTFVDVSWPVGEGPGAKTLVNGDPWNACAIVLPGLLEILNVAGPGNGSCVDVIGKPCFESLVSLAWARYSNALGSVRNPTEETLEKACRFASQLPLVSECLGKQTDDVVPIRGYGKSNPQNGRPFVFGVDKPTDSSSMSKTKAFSVAASRVWPVVIIEAQGNYSAQASFSCPSASRPPSGRQELVPSKDGTCGGSLKYKCTDTKYFYGNCCGTDGICDYSDEVCSIELGCQPLYGMCNSVVTVTKTPTTTTTVPPNGIQTPQPTQPGMVANCNKFHYIWTGNACWQITSYNGISQEQFIKWNPKIGEDCAGMVFEAYACVGVLPITTATPTPTAPPNSVQTPQPTQPGMVKNCNKFHYIWTGNACWQITSHNGISQEQFAKWNPEVGEQCTGLRFEAYACVGVLPETTPTPTSTTPPNTIQTPQPTQPGMVRNCTKFHYIWTGNWCGQITSYNGISQEDFAKWNPQIGQDCKGLVYEAYACVAVDTRS</sequence>
<gene>
    <name evidence="1" type="ORF">NLG97_g4635</name>
</gene>
<protein>
    <submittedName>
        <fullName evidence="1">Uncharacterized protein</fullName>
    </submittedName>
</protein>
<keyword evidence="2" id="KW-1185">Reference proteome</keyword>
<reference evidence="1" key="1">
    <citation type="submission" date="2022-07" db="EMBL/GenBank/DDBJ databases">
        <title>Genome Sequence of Lecanicillium saksenae.</title>
        <authorList>
            <person name="Buettner E."/>
        </authorList>
    </citation>
    <scope>NUCLEOTIDE SEQUENCE</scope>
    <source>
        <strain evidence="1">VT-O1</strain>
    </source>
</reference>
<proteinExistence type="predicted"/>
<evidence type="ECO:0000313" key="2">
    <source>
        <dbReference type="Proteomes" id="UP001148737"/>
    </source>
</evidence>
<name>A0ACC1QXB2_9HYPO</name>